<organism evidence="2 3">
    <name type="scientific">Neptunomonas concharum</name>
    <dbReference type="NCBI Taxonomy" id="1031538"/>
    <lineage>
        <taxon>Bacteria</taxon>
        <taxon>Pseudomonadati</taxon>
        <taxon>Pseudomonadota</taxon>
        <taxon>Gammaproteobacteria</taxon>
        <taxon>Oceanospirillales</taxon>
        <taxon>Oceanospirillaceae</taxon>
        <taxon>Neptunomonas</taxon>
    </lineage>
</organism>
<keyword evidence="1" id="KW-0472">Membrane</keyword>
<gene>
    <name evidence="2" type="ORF">F0U83_06600</name>
</gene>
<dbReference type="EMBL" id="CP043869">
    <property type="protein sequence ID" value="QEQ96397.1"/>
    <property type="molecule type" value="Genomic_DNA"/>
</dbReference>
<dbReference type="KEGG" id="ncu:F0U83_06600"/>
<accession>A0A5P1R9X3</accession>
<feature type="transmembrane region" description="Helical" evidence="1">
    <location>
        <begin position="45"/>
        <end position="63"/>
    </location>
</feature>
<name>A0A5P1R9X3_9GAMM</name>
<dbReference type="RefSeq" id="WP_138988480.1">
    <property type="nucleotide sequence ID" value="NZ_CP043869.1"/>
</dbReference>
<sequence>MQHAKLLHHIATAIGFAWLIGWFYLCKHFGVMDWGVTLLPQGYEGAGLMLVIGLMMVPAFFIWSRFNRFVEKKLEIKGKYYEDEYYASEQATKHKSTSDTNE</sequence>
<reference evidence="2 3" key="1">
    <citation type="journal article" date="2019" name="Biochem. Eng. J.">
        <title>Metabolic engineering of the marine bacteria Neptunomonas concharum for the production of acetoin and meso-2,3-butanediol from acetate.</title>
        <authorList>
            <person name="Li W."/>
            <person name="Pu N."/>
            <person name="Liu C.-X."/>
            <person name="Yuan Q.-P."/>
            <person name="Li Z.-J."/>
        </authorList>
    </citation>
    <scope>NUCLEOTIDE SEQUENCE [LARGE SCALE GENOMIC DNA]</scope>
    <source>
        <strain evidence="2 3">JCM17730</strain>
    </source>
</reference>
<evidence type="ECO:0000313" key="3">
    <source>
        <dbReference type="Proteomes" id="UP000324760"/>
    </source>
</evidence>
<keyword evidence="3" id="KW-1185">Reference proteome</keyword>
<evidence type="ECO:0000313" key="2">
    <source>
        <dbReference type="EMBL" id="QEQ96397.1"/>
    </source>
</evidence>
<dbReference type="OrthoDB" id="6089563at2"/>
<dbReference type="Proteomes" id="UP000324760">
    <property type="component" value="Chromosome"/>
</dbReference>
<evidence type="ECO:0000256" key="1">
    <source>
        <dbReference type="SAM" id="Phobius"/>
    </source>
</evidence>
<keyword evidence="1" id="KW-1133">Transmembrane helix</keyword>
<protein>
    <submittedName>
        <fullName evidence="2">Uncharacterized protein</fullName>
    </submittedName>
</protein>
<keyword evidence="1" id="KW-0812">Transmembrane</keyword>
<feature type="transmembrane region" description="Helical" evidence="1">
    <location>
        <begin position="7"/>
        <end position="25"/>
    </location>
</feature>
<proteinExistence type="predicted"/>
<dbReference type="AlphaFoldDB" id="A0A5P1R9X3"/>